<keyword evidence="5" id="KW-1185">Reference proteome</keyword>
<dbReference type="PANTHER" id="PTHR22946:SF9">
    <property type="entry name" value="POLYKETIDE TRANSFERASE AF380"/>
    <property type="match status" value="1"/>
</dbReference>
<feature type="domain" description="AB hydrolase-1" evidence="3">
    <location>
        <begin position="104"/>
        <end position="169"/>
    </location>
</feature>
<accession>A0A1L9SFZ5</accession>
<evidence type="ECO:0000259" key="3">
    <source>
        <dbReference type="Pfam" id="PF00561"/>
    </source>
</evidence>
<organism evidence="4 5">
    <name type="scientific">Penicilliopsis zonata CBS 506.65</name>
    <dbReference type="NCBI Taxonomy" id="1073090"/>
    <lineage>
        <taxon>Eukaryota</taxon>
        <taxon>Fungi</taxon>
        <taxon>Dikarya</taxon>
        <taxon>Ascomycota</taxon>
        <taxon>Pezizomycotina</taxon>
        <taxon>Eurotiomycetes</taxon>
        <taxon>Eurotiomycetidae</taxon>
        <taxon>Eurotiales</taxon>
        <taxon>Aspergillaceae</taxon>
        <taxon>Penicilliopsis</taxon>
    </lineage>
</organism>
<name>A0A1L9SFZ5_9EURO</name>
<dbReference type="Gene3D" id="3.40.50.1820">
    <property type="entry name" value="alpha/beta hydrolase"/>
    <property type="match status" value="1"/>
</dbReference>
<sequence length="275" mass="30773">MTSIQRRSIPTLGPLHPPNVEKHAVKPSIARHVQIRVSDPLDHSVQAILHEPHSYNAMQASYDLSTFLFKLTGLRGIYTSLADKLAVLLSIPCIRLDYRQPGTTQCCIFDILGAFTYLSRHFSSSRFVLVGWSFGGAPCFTVASREPQRVRGVATIASQTAGTVGITKLAPRPVLLLHGTGDRVLSYLCAKSLYHEYGTEGQREMELYEGDDHGLTMNAPEAEQRIFKFVARCLELESLLDREVSDKARQDLVESREERIREMEMGRDLEGGEKI</sequence>
<dbReference type="InterPro" id="IPR050261">
    <property type="entry name" value="FrsA_esterase"/>
</dbReference>
<comment type="similarity">
    <text evidence="2">Belongs to the AB hydrolase superfamily. FUS2 hydrolase family.</text>
</comment>
<dbReference type="RefSeq" id="XP_022580601.1">
    <property type="nucleotide sequence ID" value="XM_022723179.1"/>
</dbReference>
<dbReference type="GeneID" id="34609644"/>
<evidence type="ECO:0000313" key="5">
    <source>
        <dbReference type="Proteomes" id="UP000184188"/>
    </source>
</evidence>
<reference evidence="5" key="1">
    <citation type="journal article" date="2017" name="Genome Biol.">
        <title>Comparative genomics reveals high biological diversity and specific adaptations in the industrially and medically important fungal genus Aspergillus.</title>
        <authorList>
            <person name="de Vries R.P."/>
            <person name="Riley R."/>
            <person name="Wiebenga A."/>
            <person name="Aguilar-Osorio G."/>
            <person name="Amillis S."/>
            <person name="Uchima C.A."/>
            <person name="Anderluh G."/>
            <person name="Asadollahi M."/>
            <person name="Askin M."/>
            <person name="Barry K."/>
            <person name="Battaglia E."/>
            <person name="Bayram O."/>
            <person name="Benocci T."/>
            <person name="Braus-Stromeyer S.A."/>
            <person name="Caldana C."/>
            <person name="Canovas D."/>
            <person name="Cerqueira G.C."/>
            <person name="Chen F."/>
            <person name="Chen W."/>
            <person name="Choi C."/>
            <person name="Clum A."/>
            <person name="Dos Santos R.A."/>
            <person name="Damasio A.R."/>
            <person name="Diallinas G."/>
            <person name="Emri T."/>
            <person name="Fekete E."/>
            <person name="Flipphi M."/>
            <person name="Freyberg S."/>
            <person name="Gallo A."/>
            <person name="Gournas C."/>
            <person name="Habgood R."/>
            <person name="Hainaut M."/>
            <person name="Harispe M.L."/>
            <person name="Henrissat B."/>
            <person name="Hilden K.S."/>
            <person name="Hope R."/>
            <person name="Hossain A."/>
            <person name="Karabika E."/>
            <person name="Karaffa L."/>
            <person name="Karanyi Z."/>
            <person name="Krasevec N."/>
            <person name="Kuo A."/>
            <person name="Kusch H."/>
            <person name="LaButti K."/>
            <person name="Lagendijk E.L."/>
            <person name="Lapidus A."/>
            <person name="Levasseur A."/>
            <person name="Lindquist E."/>
            <person name="Lipzen A."/>
            <person name="Logrieco A.F."/>
            <person name="MacCabe A."/>
            <person name="Maekelae M.R."/>
            <person name="Malavazi I."/>
            <person name="Melin P."/>
            <person name="Meyer V."/>
            <person name="Mielnichuk N."/>
            <person name="Miskei M."/>
            <person name="Molnar A.P."/>
            <person name="Mule G."/>
            <person name="Ngan C.Y."/>
            <person name="Orejas M."/>
            <person name="Orosz E."/>
            <person name="Ouedraogo J.P."/>
            <person name="Overkamp K.M."/>
            <person name="Park H.-S."/>
            <person name="Perrone G."/>
            <person name="Piumi F."/>
            <person name="Punt P.J."/>
            <person name="Ram A.F."/>
            <person name="Ramon A."/>
            <person name="Rauscher S."/>
            <person name="Record E."/>
            <person name="Riano-Pachon D.M."/>
            <person name="Robert V."/>
            <person name="Roehrig J."/>
            <person name="Ruller R."/>
            <person name="Salamov A."/>
            <person name="Salih N.S."/>
            <person name="Samson R.A."/>
            <person name="Sandor E."/>
            <person name="Sanguinetti M."/>
            <person name="Schuetze T."/>
            <person name="Sepcic K."/>
            <person name="Shelest E."/>
            <person name="Sherlock G."/>
            <person name="Sophianopoulou V."/>
            <person name="Squina F.M."/>
            <person name="Sun H."/>
            <person name="Susca A."/>
            <person name="Todd R.B."/>
            <person name="Tsang A."/>
            <person name="Unkles S.E."/>
            <person name="van de Wiele N."/>
            <person name="van Rossen-Uffink D."/>
            <person name="Oliveira J.V."/>
            <person name="Vesth T.C."/>
            <person name="Visser J."/>
            <person name="Yu J.-H."/>
            <person name="Zhou M."/>
            <person name="Andersen M.R."/>
            <person name="Archer D.B."/>
            <person name="Baker S.E."/>
            <person name="Benoit I."/>
            <person name="Brakhage A.A."/>
            <person name="Braus G.H."/>
            <person name="Fischer R."/>
            <person name="Frisvad J.C."/>
            <person name="Goldman G.H."/>
            <person name="Houbraken J."/>
            <person name="Oakley B."/>
            <person name="Pocsi I."/>
            <person name="Scazzocchio C."/>
            <person name="Seiboth B."/>
            <person name="vanKuyk P.A."/>
            <person name="Wortman J."/>
            <person name="Dyer P.S."/>
            <person name="Grigoriev I.V."/>
        </authorList>
    </citation>
    <scope>NUCLEOTIDE SEQUENCE [LARGE SCALE GENOMIC DNA]</scope>
    <source>
        <strain evidence="5">CBS 506.65</strain>
    </source>
</reference>
<dbReference type="Proteomes" id="UP000184188">
    <property type="component" value="Unassembled WGS sequence"/>
</dbReference>
<dbReference type="PANTHER" id="PTHR22946">
    <property type="entry name" value="DIENELACTONE HYDROLASE DOMAIN-CONTAINING PROTEIN-RELATED"/>
    <property type="match status" value="1"/>
</dbReference>
<dbReference type="EMBL" id="KV878343">
    <property type="protein sequence ID" value="OJJ46091.1"/>
    <property type="molecule type" value="Genomic_DNA"/>
</dbReference>
<evidence type="ECO:0000256" key="2">
    <source>
        <dbReference type="ARBA" id="ARBA00038115"/>
    </source>
</evidence>
<dbReference type="OrthoDB" id="2498029at2759"/>
<evidence type="ECO:0000313" key="4">
    <source>
        <dbReference type="EMBL" id="OJJ46091.1"/>
    </source>
</evidence>
<dbReference type="Pfam" id="PF00561">
    <property type="entry name" value="Abhydrolase_1"/>
    <property type="match status" value="1"/>
</dbReference>
<dbReference type="GO" id="GO:0016788">
    <property type="term" value="F:hydrolase activity, acting on ester bonds"/>
    <property type="evidence" value="ECO:0007669"/>
    <property type="project" value="UniProtKB-ARBA"/>
</dbReference>
<dbReference type="InterPro" id="IPR029058">
    <property type="entry name" value="AB_hydrolase_fold"/>
</dbReference>
<evidence type="ECO:0000256" key="1">
    <source>
        <dbReference type="ARBA" id="ARBA00022801"/>
    </source>
</evidence>
<protein>
    <recommendedName>
        <fullName evidence="3">AB hydrolase-1 domain-containing protein</fullName>
    </recommendedName>
</protein>
<dbReference type="VEuPathDB" id="FungiDB:ASPZODRAFT_133076"/>
<dbReference type="SUPFAM" id="SSF53474">
    <property type="entry name" value="alpha/beta-Hydrolases"/>
    <property type="match status" value="1"/>
</dbReference>
<dbReference type="AlphaFoldDB" id="A0A1L9SFZ5"/>
<proteinExistence type="inferred from homology"/>
<keyword evidence="1" id="KW-0378">Hydrolase</keyword>
<dbReference type="InterPro" id="IPR000073">
    <property type="entry name" value="AB_hydrolase_1"/>
</dbReference>
<gene>
    <name evidence="4" type="ORF">ASPZODRAFT_133076</name>
</gene>